<keyword evidence="1" id="KW-0812">Transmembrane</keyword>
<dbReference type="Proteomes" id="UP000465306">
    <property type="component" value="Unassembled WGS sequence"/>
</dbReference>
<name>A0ABQ1BI44_9MYCO</name>
<keyword evidence="3" id="KW-1185">Reference proteome</keyword>
<feature type="transmembrane region" description="Helical" evidence="1">
    <location>
        <begin position="57"/>
        <end position="76"/>
    </location>
</feature>
<organism evidence="2 3">
    <name type="scientific">Mycobacterium kubicae</name>
    <dbReference type="NCBI Taxonomy" id="120959"/>
    <lineage>
        <taxon>Bacteria</taxon>
        <taxon>Bacillati</taxon>
        <taxon>Actinomycetota</taxon>
        <taxon>Actinomycetes</taxon>
        <taxon>Mycobacteriales</taxon>
        <taxon>Mycobacteriaceae</taxon>
        <taxon>Mycobacterium</taxon>
        <taxon>Mycobacterium simiae complex</taxon>
    </lineage>
</organism>
<evidence type="ECO:0000313" key="2">
    <source>
        <dbReference type="EMBL" id="GFG63390.1"/>
    </source>
</evidence>
<comment type="caution">
    <text evidence="2">The sequence shown here is derived from an EMBL/GenBank/DDBJ whole genome shotgun (WGS) entry which is preliminary data.</text>
</comment>
<keyword evidence="1" id="KW-1133">Transmembrane helix</keyword>
<gene>
    <name evidence="2" type="ORF">MKUB_08800</name>
</gene>
<keyword evidence="1" id="KW-0472">Membrane</keyword>
<protein>
    <recommendedName>
        <fullName evidence="4">Transmembrane protein</fullName>
    </recommendedName>
</protein>
<evidence type="ECO:0000256" key="1">
    <source>
        <dbReference type="SAM" id="Phobius"/>
    </source>
</evidence>
<reference evidence="2 3" key="1">
    <citation type="journal article" date="2019" name="Emerg. Microbes Infect.">
        <title>Comprehensive subspecies identification of 175 nontuberculous mycobacteria species based on 7547 genomic profiles.</title>
        <authorList>
            <person name="Matsumoto Y."/>
            <person name="Kinjo T."/>
            <person name="Motooka D."/>
            <person name="Nabeya D."/>
            <person name="Jung N."/>
            <person name="Uechi K."/>
            <person name="Horii T."/>
            <person name="Iida T."/>
            <person name="Fujita J."/>
            <person name="Nakamura S."/>
        </authorList>
    </citation>
    <scope>NUCLEOTIDE SEQUENCE [LARGE SCALE GENOMIC DNA]</scope>
    <source>
        <strain evidence="2 3">JCM 13573</strain>
    </source>
</reference>
<sequence>MVIARYRSVVELAVAAAVLVAAAVSWAHTRTVVAVAPVAEGQPATRSVIYHPDLLVLTLFLATVAGVLAVVALARLRRSRPTS</sequence>
<accession>A0ABQ1BI44</accession>
<proteinExistence type="predicted"/>
<evidence type="ECO:0000313" key="3">
    <source>
        <dbReference type="Proteomes" id="UP000465306"/>
    </source>
</evidence>
<dbReference type="EMBL" id="BLKU01000002">
    <property type="protein sequence ID" value="GFG63390.1"/>
    <property type="molecule type" value="Genomic_DNA"/>
</dbReference>
<evidence type="ECO:0008006" key="4">
    <source>
        <dbReference type="Google" id="ProtNLM"/>
    </source>
</evidence>